<feature type="region of interest" description="Disordered" evidence="1">
    <location>
        <begin position="251"/>
        <end position="276"/>
    </location>
</feature>
<feature type="compositionally biased region" description="Low complexity" evidence="1">
    <location>
        <begin position="21"/>
        <end position="41"/>
    </location>
</feature>
<comment type="caution">
    <text evidence="2">The sequence shown here is derived from an EMBL/GenBank/DDBJ whole genome shotgun (WGS) entry which is preliminary data.</text>
</comment>
<gene>
    <name evidence="2" type="ORF">FPANT_4003</name>
</gene>
<keyword evidence="3" id="KW-1185">Reference proteome</keyword>
<name>A0A8H5UUF4_9HYPO</name>
<protein>
    <submittedName>
        <fullName evidence="2">Uncharacterized protein</fullName>
    </submittedName>
</protein>
<feature type="region of interest" description="Disordered" evidence="1">
    <location>
        <begin position="1"/>
        <end position="67"/>
    </location>
</feature>
<accession>A0A8H5UUF4</accession>
<evidence type="ECO:0000313" key="2">
    <source>
        <dbReference type="EMBL" id="KAF5597770.1"/>
    </source>
</evidence>
<organism evidence="2 3">
    <name type="scientific">Fusarium pseudoanthophilum</name>
    <dbReference type="NCBI Taxonomy" id="48495"/>
    <lineage>
        <taxon>Eukaryota</taxon>
        <taxon>Fungi</taxon>
        <taxon>Dikarya</taxon>
        <taxon>Ascomycota</taxon>
        <taxon>Pezizomycotina</taxon>
        <taxon>Sordariomycetes</taxon>
        <taxon>Hypocreomycetidae</taxon>
        <taxon>Hypocreales</taxon>
        <taxon>Nectriaceae</taxon>
        <taxon>Fusarium</taxon>
        <taxon>Fusarium fujikuroi species complex</taxon>
    </lineage>
</organism>
<evidence type="ECO:0000256" key="1">
    <source>
        <dbReference type="SAM" id="MobiDB-lite"/>
    </source>
</evidence>
<feature type="compositionally biased region" description="Polar residues" evidence="1">
    <location>
        <begin position="10"/>
        <end position="20"/>
    </location>
</feature>
<dbReference type="Proteomes" id="UP000544095">
    <property type="component" value="Unassembled WGS sequence"/>
</dbReference>
<reference evidence="2 3" key="1">
    <citation type="submission" date="2020-05" db="EMBL/GenBank/DDBJ databases">
        <title>Identification and distribution of gene clusters putatively required for synthesis of sphingolipid metabolism inhibitors in phylogenetically diverse species of the filamentous fungus Fusarium.</title>
        <authorList>
            <person name="Kim H.-S."/>
            <person name="Busman M."/>
            <person name="Brown D.W."/>
            <person name="Divon H."/>
            <person name="Uhlig S."/>
            <person name="Proctor R.H."/>
        </authorList>
    </citation>
    <scope>NUCLEOTIDE SEQUENCE [LARGE SCALE GENOMIC DNA]</scope>
    <source>
        <strain evidence="2 3">NRRL 25211</strain>
    </source>
</reference>
<dbReference type="AlphaFoldDB" id="A0A8H5UUF4"/>
<dbReference type="EMBL" id="JAAOAR010000180">
    <property type="protein sequence ID" value="KAF5597770.1"/>
    <property type="molecule type" value="Genomic_DNA"/>
</dbReference>
<evidence type="ECO:0000313" key="3">
    <source>
        <dbReference type="Proteomes" id="UP000544095"/>
    </source>
</evidence>
<proteinExistence type="predicted"/>
<sequence length="276" mass="31215">MMPRKAYRTAQASGQNQPVYSSSEQSPSSSAAGPSGQGPTSQRKPMSSVKDSPEPGDQPDPQGYSSLAYGLSSQYLSMNDRKLQEDLFRKLKAEGLKQQEARCESRRGMVRVHDSAVNTTHLAQRQKNEHAEKAKQAAENKIRGGQITLDWIQERRKNAEFDASSLLMWRFMMCMRSTSLLRMAVPTITVSSPKTTSESPMTRAVTSPIESQHPEIHGFFFAPKYHDPFVVENEKEVEEDSELWERGYEELVMSPEVPDDQEDMPTLEQRQLKLDD</sequence>